<sequence length="184" mass="20908">MISDVLKTLMVKTDKKKIKRSLPIAFSHHYNKVNCIIDIFEIEIEKPSKSVNQALTWPEYKKGNTIKYLISSTPNGLVNYISSGYGGRISDTLLVENCEFLEQLEPESWVLADRGFKHIEQLLIQKKCHLLRPPSVNQGAKLSKKEAHQTKQIASLRIFTLRGVLDECVIIACALINLQDPIVY</sequence>
<evidence type="ECO:0000256" key="2">
    <source>
        <dbReference type="ARBA" id="ARBA00022723"/>
    </source>
</evidence>
<evidence type="ECO:0000256" key="1">
    <source>
        <dbReference type="ARBA" id="ARBA00001968"/>
    </source>
</evidence>
<dbReference type="Proteomes" id="UP001153954">
    <property type="component" value="Unassembled WGS sequence"/>
</dbReference>
<keyword evidence="5" id="KW-1185">Reference proteome</keyword>
<accession>A0AAU9TCK9</accession>
<dbReference type="Pfam" id="PF13359">
    <property type="entry name" value="DDE_Tnp_4"/>
    <property type="match status" value="1"/>
</dbReference>
<feature type="domain" description="DDE Tnp4" evidence="3">
    <location>
        <begin position="37"/>
        <end position="159"/>
    </location>
</feature>
<gene>
    <name evidence="4" type="ORF">EEDITHA_LOCUS1821</name>
</gene>
<evidence type="ECO:0000313" key="4">
    <source>
        <dbReference type="EMBL" id="CAH2085339.1"/>
    </source>
</evidence>
<dbReference type="PANTHER" id="PTHR23080:SF144">
    <property type="entry name" value="SPINDLE AND KINETOCHORE ASSOCIATED COMPLEX SUBUNIT 3"/>
    <property type="match status" value="1"/>
</dbReference>
<evidence type="ECO:0000259" key="3">
    <source>
        <dbReference type="Pfam" id="PF13359"/>
    </source>
</evidence>
<protein>
    <recommendedName>
        <fullName evidence="3">DDE Tnp4 domain-containing protein</fullName>
    </recommendedName>
</protein>
<evidence type="ECO:0000313" key="5">
    <source>
        <dbReference type="Proteomes" id="UP001153954"/>
    </source>
</evidence>
<dbReference type="InterPro" id="IPR027806">
    <property type="entry name" value="HARBI1_dom"/>
</dbReference>
<keyword evidence="2" id="KW-0479">Metal-binding</keyword>
<organism evidence="4 5">
    <name type="scientific">Euphydryas editha</name>
    <name type="common">Edith's checkerspot</name>
    <dbReference type="NCBI Taxonomy" id="104508"/>
    <lineage>
        <taxon>Eukaryota</taxon>
        <taxon>Metazoa</taxon>
        <taxon>Ecdysozoa</taxon>
        <taxon>Arthropoda</taxon>
        <taxon>Hexapoda</taxon>
        <taxon>Insecta</taxon>
        <taxon>Pterygota</taxon>
        <taxon>Neoptera</taxon>
        <taxon>Endopterygota</taxon>
        <taxon>Lepidoptera</taxon>
        <taxon>Glossata</taxon>
        <taxon>Ditrysia</taxon>
        <taxon>Papilionoidea</taxon>
        <taxon>Nymphalidae</taxon>
        <taxon>Nymphalinae</taxon>
        <taxon>Euphydryas</taxon>
    </lineage>
</organism>
<name>A0AAU9TCK9_EUPED</name>
<reference evidence="4" key="1">
    <citation type="submission" date="2022-03" db="EMBL/GenBank/DDBJ databases">
        <authorList>
            <person name="Tunstrom K."/>
        </authorList>
    </citation>
    <scope>NUCLEOTIDE SEQUENCE</scope>
</reference>
<comment type="caution">
    <text evidence="4">The sequence shown here is derived from an EMBL/GenBank/DDBJ whole genome shotgun (WGS) entry which is preliminary data.</text>
</comment>
<dbReference type="EMBL" id="CAKOGL010000004">
    <property type="protein sequence ID" value="CAH2085339.1"/>
    <property type="molecule type" value="Genomic_DNA"/>
</dbReference>
<dbReference type="GO" id="GO:0046872">
    <property type="term" value="F:metal ion binding"/>
    <property type="evidence" value="ECO:0007669"/>
    <property type="project" value="UniProtKB-KW"/>
</dbReference>
<proteinExistence type="predicted"/>
<dbReference type="PANTHER" id="PTHR23080">
    <property type="entry name" value="THAP DOMAIN PROTEIN"/>
    <property type="match status" value="1"/>
</dbReference>
<comment type="cofactor">
    <cofactor evidence="1">
        <name>a divalent metal cation</name>
        <dbReference type="ChEBI" id="CHEBI:60240"/>
    </cofactor>
</comment>
<dbReference type="AlphaFoldDB" id="A0AAU9TCK9"/>